<dbReference type="OMA" id="CLYREAK"/>
<evidence type="ECO:0000313" key="3">
    <source>
        <dbReference type="Proteomes" id="UP000594263"/>
    </source>
</evidence>
<keyword evidence="3" id="KW-1185">Reference proteome</keyword>
<accession>A0A7N0TAH5</accession>
<evidence type="ECO:0000313" key="2">
    <source>
        <dbReference type="EnsemblPlants" id="Kaladp0028s0069.2.v1.1"/>
    </source>
</evidence>
<dbReference type="Gramene" id="Kaladp0028s0069.2.v1.1">
    <property type="protein sequence ID" value="Kaladp0028s0069.2.v1.1"/>
    <property type="gene ID" value="Kaladp0028s0069.v1.1"/>
</dbReference>
<name>A0A7N0TAH5_KALFE</name>
<protein>
    <submittedName>
        <fullName evidence="2">Uncharacterized protein</fullName>
    </submittedName>
</protein>
<proteinExistence type="predicted"/>
<dbReference type="EnsemblPlants" id="Kaladp0028s0069.2.v1.1">
    <property type="protein sequence ID" value="Kaladp0028s0069.2.v1.1"/>
    <property type="gene ID" value="Kaladp0028s0069.v1.1"/>
</dbReference>
<dbReference type="Gramene" id="Kaladp0028s0069.1.v1.1">
    <property type="protein sequence ID" value="Kaladp0028s0069.1.v1.1"/>
    <property type="gene ID" value="Kaladp0028s0069.v1.1"/>
</dbReference>
<organism evidence="2 3">
    <name type="scientific">Kalanchoe fedtschenkoi</name>
    <name type="common">Lavender scallops</name>
    <name type="synonym">South American air plant</name>
    <dbReference type="NCBI Taxonomy" id="63787"/>
    <lineage>
        <taxon>Eukaryota</taxon>
        <taxon>Viridiplantae</taxon>
        <taxon>Streptophyta</taxon>
        <taxon>Embryophyta</taxon>
        <taxon>Tracheophyta</taxon>
        <taxon>Spermatophyta</taxon>
        <taxon>Magnoliopsida</taxon>
        <taxon>eudicotyledons</taxon>
        <taxon>Gunneridae</taxon>
        <taxon>Pentapetalae</taxon>
        <taxon>Saxifragales</taxon>
        <taxon>Crassulaceae</taxon>
        <taxon>Kalanchoe</taxon>
    </lineage>
</organism>
<dbReference type="EnsemblPlants" id="Kaladp0028s0069.1.v1.1">
    <property type="protein sequence ID" value="Kaladp0028s0069.1.v1.1"/>
    <property type="gene ID" value="Kaladp0028s0069.v1.1"/>
</dbReference>
<dbReference type="Pfam" id="PF07939">
    <property type="entry name" value="DUF1685"/>
    <property type="match status" value="1"/>
</dbReference>
<feature type="compositionally biased region" description="Basic and acidic residues" evidence="1">
    <location>
        <begin position="27"/>
        <end position="37"/>
    </location>
</feature>
<dbReference type="AlphaFoldDB" id="A0A7N0TAH5"/>
<evidence type="ECO:0000256" key="1">
    <source>
        <dbReference type="SAM" id="MobiDB-lite"/>
    </source>
</evidence>
<reference evidence="2" key="1">
    <citation type="submission" date="2021-01" db="UniProtKB">
        <authorList>
            <consortium name="EnsemblPlants"/>
        </authorList>
    </citation>
    <scope>IDENTIFICATION</scope>
</reference>
<dbReference type="PANTHER" id="PTHR31865">
    <property type="entry name" value="OSJNBA0071G03.3 PROTEIN"/>
    <property type="match status" value="1"/>
</dbReference>
<dbReference type="Proteomes" id="UP000594263">
    <property type="component" value="Unplaced"/>
</dbReference>
<feature type="region of interest" description="Disordered" evidence="1">
    <location>
        <begin position="1"/>
        <end position="49"/>
    </location>
</feature>
<dbReference type="PANTHER" id="PTHR31865:SF1">
    <property type="entry name" value="INSERTASE, PUTATIVE (DUF1685)-RELATED"/>
    <property type="match status" value="1"/>
</dbReference>
<dbReference type="InterPro" id="IPR012881">
    <property type="entry name" value="DUF1685"/>
</dbReference>
<sequence>MAGNEFLTIPAPPAPSIHKQNSWSPDSFREESWLRRKENQRRKQNRSLTEDDLDELKACFELGFGFETSSPEIDQRLSDAIPALELYYAVNKQYNDVVSKSSASSASSVASECDSPPSVGCPNSIFGSGENPQKMKTRLRQWAQLVACSVRQSLR</sequence>